<dbReference type="PANTHER" id="PTHR28259">
    <property type="entry name" value="FLUORIDE EXPORT PROTEIN 1-RELATED"/>
    <property type="match status" value="1"/>
</dbReference>
<evidence type="ECO:0000313" key="12">
    <source>
        <dbReference type="Proteomes" id="UP001501079"/>
    </source>
</evidence>
<evidence type="ECO:0000256" key="8">
    <source>
        <dbReference type="ARBA" id="ARBA00035585"/>
    </source>
</evidence>
<reference evidence="12" key="1">
    <citation type="journal article" date="2019" name="Int. J. Syst. Evol. Microbiol.">
        <title>The Global Catalogue of Microorganisms (GCM) 10K type strain sequencing project: providing services to taxonomists for standard genome sequencing and annotation.</title>
        <authorList>
            <consortium name="The Broad Institute Genomics Platform"/>
            <consortium name="The Broad Institute Genome Sequencing Center for Infectious Disease"/>
            <person name="Wu L."/>
            <person name="Ma J."/>
        </authorList>
    </citation>
    <scope>NUCLEOTIDE SEQUENCE [LARGE SCALE GENOMIC DNA]</scope>
    <source>
        <strain evidence="12">JCM 17591</strain>
    </source>
</reference>
<comment type="function">
    <text evidence="9 10">Fluoride-specific ion channel. Important for reducing fluoride concentration in the cell, thus reducing its toxicity.</text>
</comment>
<evidence type="ECO:0000256" key="7">
    <source>
        <dbReference type="ARBA" id="ARBA00035120"/>
    </source>
</evidence>
<organism evidence="11 12">
    <name type="scientific">Gryllotalpicola koreensis</name>
    <dbReference type="NCBI Taxonomy" id="993086"/>
    <lineage>
        <taxon>Bacteria</taxon>
        <taxon>Bacillati</taxon>
        <taxon>Actinomycetota</taxon>
        <taxon>Actinomycetes</taxon>
        <taxon>Micrococcales</taxon>
        <taxon>Microbacteriaceae</taxon>
        <taxon>Gryllotalpicola</taxon>
    </lineage>
</organism>
<dbReference type="EMBL" id="BAABBW010000001">
    <property type="protein sequence ID" value="GAA4169979.1"/>
    <property type="molecule type" value="Genomic_DNA"/>
</dbReference>
<comment type="activity regulation">
    <text evidence="10">Na(+) is not transported, but it plays an essential structural role and its presence is essential for fluoride channel function.</text>
</comment>
<evidence type="ECO:0000256" key="1">
    <source>
        <dbReference type="ARBA" id="ARBA00004651"/>
    </source>
</evidence>
<keyword evidence="10" id="KW-0813">Transport</keyword>
<dbReference type="InterPro" id="IPR003691">
    <property type="entry name" value="FluC"/>
</dbReference>
<keyword evidence="3 10" id="KW-0812">Transmembrane</keyword>
<evidence type="ECO:0000256" key="6">
    <source>
        <dbReference type="ARBA" id="ARBA00023303"/>
    </source>
</evidence>
<evidence type="ECO:0000256" key="5">
    <source>
        <dbReference type="ARBA" id="ARBA00023136"/>
    </source>
</evidence>
<dbReference type="RefSeq" id="WP_344751898.1">
    <property type="nucleotide sequence ID" value="NZ_BAABBW010000001.1"/>
</dbReference>
<evidence type="ECO:0000313" key="11">
    <source>
        <dbReference type="EMBL" id="GAA4169979.1"/>
    </source>
</evidence>
<keyword evidence="10" id="KW-0479">Metal-binding</keyword>
<keyword evidence="6 10" id="KW-0407">Ion channel</keyword>
<evidence type="ECO:0000256" key="4">
    <source>
        <dbReference type="ARBA" id="ARBA00022989"/>
    </source>
</evidence>
<comment type="caution">
    <text evidence="11">The sequence shown here is derived from an EMBL/GenBank/DDBJ whole genome shotgun (WGS) entry which is preliminary data.</text>
</comment>
<dbReference type="PANTHER" id="PTHR28259:SF1">
    <property type="entry name" value="FLUORIDE EXPORT PROTEIN 1-RELATED"/>
    <property type="match status" value="1"/>
</dbReference>
<dbReference type="HAMAP" id="MF_00454">
    <property type="entry name" value="FluC"/>
    <property type="match status" value="1"/>
</dbReference>
<keyword evidence="10" id="KW-0406">Ion transport</keyword>
<sequence length="191" mass="19541">MPSSPLHLRPLPVLLVFLGGAAGTVSRYLLSLVIPTVGGFPLATFAINLVGAFVLGLLLEGLLRGGNDVGWRQRVRLLFAPGFLGGFTTYSSLCVESVLLTENGQYVTGGGYAVASLLLGIAAAAAGVWVAANVFRVPEVMPGSEHSSVTSTQILHIAQPAATAEPGAVASSGAVDADIERLGDDTEGGIR</sequence>
<keyword evidence="4 10" id="KW-1133">Transmembrane helix</keyword>
<dbReference type="Pfam" id="PF02537">
    <property type="entry name" value="CRCB"/>
    <property type="match status" value="1"/>
</dbReference>
<keyword evidence="10" id="KW-0915">Sodium</keyword>
<proteinExistence type="inferred from homology"/>
<feature type="transmembrane region" description="Helical" evidence="10">
    <location>
        <begin position="12"/>
        <end position="30"/>
    </location>
</feature>
<keyword evidence="2 10" id="KW-1003">Cell membrane</keyword>
<comment type="subcellular location">
    <subcellularLocation>
        <location evidence="1 10">Cell membrane</location>
        <topology evidence="1 10">Multi-pass membrane protein</topology>
    </subcellularLocation>
</comment>
<evidence type="ECO:0000256" key="10">
    <source>
        <dbReference type="HAMAP-Rule" id="MF_00454"/>
    </source>
</evidence>
<gene>
    <name evidence="10" type="primary">fluC</name>
    <name evidence="10" type="synonym">crcB</name>
    <name evidence="11" type="ORF">GCM10022287_07130</name>
</gene>
<name>A0ABP7ZTG8_9MICO</name>
<evidence type="ECO:0000256" key="9">
    <source>
        <dbReference type="ARBA" id="ARBA00049940"/>
    </source>
</evidence>
<evidence type="ECO:0000256" key="3">
    <source>
        <dbReference type="ARBA" id="ARBA00022692"/>
    </source>
</evidence>
<feature type="binding site" evidence="10">
    <location>
        <position position="88"/>
    </location>
    <ligand>
        <name>Na(+)</name>
        <dbReference type="ChEBI" id="CHEBI:29101"/>
        <note>structural</note>
    </ligand>
</feature>
<keyword evidence="12" id="KW-1185">Reference proteome</keyword>
<feature type="transmembrane region" description="Helical" evidence="10">
    <location>
        <begin position="42"/>
        <end position="63"/>
    </location>
</feature>
<accession>A0ABP7ZTG8</accession>
<evidence type="ECO:0000256" key="2">
    <source>
        <dbReference type="ARBA" id="ARBA00022475"/>
    </source>
</evidence>
<dbReference type="Proteomes" id="UP001501079">
    <property type="component" value="Unassembled WGS sequence"/>
</dbReference>
<feature type="binding site" evidence="10">
    <location>
        <position position="85"/>
    </location>
    <ligand>
        <name>Na(+)</name>
        <dbReference type="ChEBI" id="CHEBI:29101"/>
        <note>structural</note>
    </ligand>
</feature>
<feature type="transmembrane region" description="Helical" evidence="10">
    <location>
        <begin position="75"/>
        <end position="93"/>
    </location>
</feature>
<protein>
    <recommendedName>
        <fullName evidence="10">Fluoride-specific ion channel FluC</fullName>
    </recommendedName>
</protein>
<comment type="catalytic activity">
    <reaction evidence="8">
        <text>fluoride(in) = fluoride(out)</text>
        <dbReference type="Rhea" id="RHEA:76159"/>
        <dbReference type="ChEBI" id="CHEBI:17051"/>
    </reaction>
    <physiologicalReaction direction="left-to-right" evidence="8">
        <dbReference type="Rhea" id="RHEA:76160"/>
    </physiologicalReaction>
</comment>
<comment type="similarity">
    <text evidence="7 10">Belongs to the fluoride channel Fluc/FEX (TC 1.A.43) family.</text>
</comment>
<keyword evidence="5 10" id="KW-0472">Membrane</keyword>
<feature type="transmembrane region" description="Helical" evidence="10">
    <location>
        <begin position="113"/>
        <end position="135"/>
    </location>
</feature>